<sequence>MQRRQLLRSGGQAAAAAAGAAALSACTIRRAEETRASGLPQVRWRMATSWPISLDTIYGGAVTICQRVEEMSGGAFRIEPFAAGEIVPGLEVLDAVQARSVECGHTASYYYIGKNPAFAFGTAVPFGLSAQQQNTWLYYGGGNEDMNALFADFGAVSFPAGNTGGQLGGWFKKPIQNLASLQGLKMRIPGLGGKVMAKLGVNVQVLPGGEIYLALERGTIDAAEFTGPYDDEKLGLAKAAKHYYYPGWWEPGPTLMALVNRKAWSDLPKEYQAMFRTACYEANLGMLSNYEWRNSEALQRITRQGIKLERYGDDILKAARSASAEIFQELADADAGFKALLERWRLFRRDTRRWNNINELPLAEFDESSEGDQPGDQR</sequence>
<accession>A0ACD6B8C3</accession>
<name>A0ACD6B8C3_SYNS3</name>
<organism evidence="1">
    <name type="scientific">Synechococcus sp. (strain CC9311)</name>
    <dbReference type="NCBI Taxonomy" id="64471"/>
    <lineage>
        <taxon>Bacteria</taxon>
        <taxon>Bacillati</taxon>
        <taxon>Cyanobacteriota</taxon>
        <taxon>Cyanophyceae</taxon>
        <taxon>Synechococcales</taxon>
        <taxon>Synechococcaceae</taxon>
        <taxon>Synechococcus</taxon>
    </lineage>
</organism>
<keyword evidence="2" id="KW-0002">3D-structure</keyword>
<dbReference type="EMBL" id="CP000435">
    <property type="protein sequence ID" value="ABI45915.1"/>
    <property type="molecule type" value="Genomic_DNA"/>
</dbReference>
<evidence type="ECO:0007829" key="2">
    <source>
        <dbReference type="PDB" id="7UG8"/>
    </source>
</evidence>
<accession>Q0I6F8</accession>
<feature type="binding site" evidence="2">
    <location>
        <position position="166"/>
    </location>
    <ligand>
        <name>Ca(2+)</name>
        <dbReference type="ChEBI" id="CHEBI:29108"/>
    </ligand>
</feature>
<feature type="binding site" evidence="2">
    <location>
        <position position="224"/>
    </location>
    <ligand>
        <name>Ca(2+)</name>
        <dbReference type="ChEBI" id="CHEBI:29108"/>
    </ligand>
</feature>
<protein>
    <submittedName>
        <fullName evidence="1">Possible Tripartite transporter component (TRAP-T family), substrate binding protein</fullName>
    </submittedName>
</protein>
<gene>
    <name evidence="1" type="ordered locus">sync_2776</name>
</gene>
<feature type="binding site" evidence="2">
    <location>
        <position position="250"/>
    </location>
    <ligand>
        <name>Ca(2+)</name>
        <dbReference type="ChEBI" id="CHEBI:29108"/>
    </ligand>
</feature>
<reference evidence="2" key="2">
    <citation type="submission" date="2022-03" db="PDB data bank">
        <title>Crystal structure of a solute receptor from Synechococcus CC9311 in complex with alpha-ketovaleric and calcium.</title>
        <authorList>
            <person name="Shah B.S."/>
            <person name="Mikolajek H."/>
            <person name="Orr C.M."/>
            <person name="Mykhaylyk V."/>
            <person name="Owens R."/>
            <person name="Paulsen I.T."/>
        </authorList>
    </citation>
    <scope>X-RAY CRYSTALLOGRAPHY (1.80 ANGSTROMS) OF 32-378 IN COMPLEX WITH CA(2+)</scope>
</reference>
<proteinExistence type="evidence at protein level"/>
<reference evidence="1" key="1">
    <citation type="journal article" date="2006" name="Proc. Natl. Acad. Sci. U.S.A.">
        <title>Genome sequence of Synechococcus CC9311: insights into adaptation to a coastal environment.</title>
        <authorList>
            <person name="Palenik B."/>
            <person name="Ren Q."/>
            <person name="Dupont C.L."/>
            <person name="Myers G.S."/>
            <person name="Heidelberg J.F."/>
            <person name="Badger J.H."/>
            <person name="Madupu R."/>
            <person name="Nelson W.C."/>
            <person name="Brinkac L.M."/>
            <person name="Dodson R.J."/>
            <person name="Durkin A.S."/>
            <person name="Daugherty S.C."/>
            <person name="Sullivan S.A."/>
            <person name="Khouri H."/>
            <person name="Mohamoud Y."/>
            <person name="Halpin R."/>
            <person name="Paulsen I.T."/>
        </authorList>
    </citation>
    <scope>NUCLEOTIDE SEQUENCE</scope>
    <source>
        <strain evidence="1">CC9311</strain>
    </source>
</reference>
<feature type="binding site" evidence="2">
    <location>
        <position position="225"/>
    </location>
    <ligand>
        <name>Ca(2+)</name>
        <dbReference type="ChEBI" id="CHEBI:29108"/>
    </ligand>
</feature>
<keyword evidence="2" id="KW-0479">Metal-binding</keyword>
<dbReference type="PDB" id="7UG8">
    <property type="method" value="X-ray"/>
    <property type="resolution" value="1.80 A"/>
    <property type="chains" value="A/B=32-378"/>
</dbReference>
<evidence type="ECO:0000313" key="1">
    <source>
        <dbReference type="EMBL" id="ABI45915.1"/>
    </source>
</evidence>
<keyword evidence="2" id="KW-0106">Calcium</keyword>